<dbReference type="EMBL" id="CM029050">
    <property type="protein sequence ID" value="KAG2566821.1"/>
    <property type="molecule type" value="Genomic_DNA"/>
</dbReference>
<accession>A0A8T0PWE7</accession>
<evidence type="ECO:0000313" key="1">
    <source>
        <dbReference type="EMBL" id="KAG2566821.1"/>
    </source>
</evidence>
<dbReference type="AlphaFoldDB" id="A0A8T0PWE7"/>
<organism evidence="1 2">
    <name type="scientific">Panicum virgatum</name>
    <name type="common">Blackwell switchgrass</name>
    <dbReference type="NCBI Taxonomy" id="38727"/>
    <lineage>
        <taxon>Eukaryota</taxon>
        <taxon>Viridiplantae</taxon>
        <taxon>Streptophyta</taxon>
        <taxon>Embryophyta</taxon>
        <taxon>Tracheophyta</taxon>
        <taxon>Spermatophyta</taxon>
        <taxon>Magnoliopsida</taxon>
        <taxon>Liliopsida</taxon>
        <taxon>Poales</taxon>
        <taxon>Poaceae</taxon>
        <taxon>PACMAD clade</taxon>
        <taxon>Panicoideae</taxon>
        <taxon>Panicodae</taxon>
        <taxon>Paniceae</taxon>
        <taxon>Panicinae</taxon>
        <taxon>Panicum</taxon>
        <taxon>Panicum sect. Hiantes</taxon>
    </lineage>
</organism>
<dbReference type="Gene3D" id="3.40.395.10">
    <property type="entry name" value="Adenoviral Proteinase, Chain A"/>
    <property type="match status" value="1"/>
</dbReference>
<evidence type="ECO:0000313" key="2">
    <source>
        <dbReference type="Proteomes" id="UP000823388"/>
    </source>
</evidence>
<proteinExistence type="predicted"/>
<evidence type="ECO:0008006" key="3">
    <source>
        <dbReference type="Google" id="ProtNLM"/>
    </source>
</evidence>
<protein>
    <recommendedName>
        <fullName evidence="3">Ubiquitin-like protease family profile domain-containing protein</fullName>
    </recommendedName>
</protein>
<gene>
    <name evidence="1" type="ORF">PVAP13_7NG240100</name>
</gene>
<dbReference type="Proteomes" id="UP000823388">
    <property type="component" value="Chromosome 7N"/>
</dbReference>
<dbReference type="SUPFAM" id="SSF54001">
    <property type="entry name" value="Cysteine proteinases"/>
    <property type="match status" value="1"/>
</dbReference>
<name>A0A8T0PWE7_PANVG</name>
<keyword evidence="2" id="KW-1185">Reference proteome</keyword>
<comment type="caution">
    <text evidence="1">The sequence shown here is derived from an EMBL/GenBank/DDBJ whole genome shotgun (WGS) entry which is preliminary data.</text>
</comment>
<feature type="non-terminal residue" evidence="1">
    <location>
        <position position="339"/>
    </location>
</feature>
<sequence>RATTNFWDDITNFRFKLPAILWDSRLNTKKGYQQPEQTNEVIDSPSDVEIIDAPDEFPKLPNASQQMELDASPNVLSSRVRSTNMHELFRKEWIRSTKPYPISLSLKKLKDILNVNKPMDPDCFNMAIRMLACNEALLWLEDKYHYMDLQFYSISDFARDPCRRARLDINQLAKLFECWPNMEYRISHCSNILLPYNFLGHFILFILNMDTRRVYIMDPRPLPSWFKGSDPSIHYIHKLHNIANNFKLAIESAYPKWHDHIYVWRRILPRWVPKTLDWNLTGFLVINFMQAWNDTRLPLISTARNVLRNKFLVELLKYEENESKDNIPREIREILKHLR</sequence>
<reference evidence="1" key="1">
    <citation type="submission" date="2020-05" db="EMBL/GenBank/DDBJ databases">
        <title>WGS assembly of Panicum virgatum.</title>
        <authorList>
            <person name="Lovell J.T."/>
            <person name="Jenkins J."/>
            <person name="Shu S."/>
            <person name="Juenger T.E."/>
            <person name="Schmutz J."/>
        </authorList>
    </citation>
    <scope>NUCLEOTIDE SEQUENCE</scope>
    <source>
        <strain evidence="1">AP13</strain>
    </source>
</reference>
<feature type="non-terminal residue" evidence="1">
    <location>
        <position position="1"/>
    </location>
</feature>
<dbReference type="InterPro" id="IPR038765">
    <property type="entry name" value="Papain-like_cys_pep_sf"/>
</dbReference>